<evidence type="ECO:0000313" key="4">
    <source>
        <dbReference type="Proteomes" id="UP000325081"/>
    </source>
</evidence>
<reference evidence="4" key="1">
    <citation type="journal article" date="2019" name="Curr. Biol.">
        <title>Genome Sequence of Striga asiatica Provides Insight into the Evolution of Plant Parasitism.</title>
        <authorList>
            <person name="Yoshida S."/>
            <person name="Kim S."/>
            <person name="Wafula E.K."/>
            <person name="Tanskanen J."/>
            <person name="Kim Y.M."/>
            <person name="Honaas L."/>
            <person name="Yang Z."/>
            <person name="Spallek T."/>
            <person name="Conn C.E."/>
            <person name="Ichihashi Y."/>
            <person name="Cheong K."/>
            <person name="Cui S."/>
            <person name="Der J.P."/>
            <person name="Gundlach H."/>
            <person name="Jiao Y."/>
            <person name="Hori C."/>
            <person name="Ishida J.K."/>
            <person name="Kasahara H."/>
            <person name="Kiba T."/>
            <person name="Kim M.S."/>
            <person name="Koo N."/>
            <person name="Laohavisit A."/>
            <person name="Lee Y.H."/>
            <person name="Lumba S."/>
            <person name="McCourt P."/>
            <person name="Mortimer J.C."/>
            <person name="Mutuku J.M."/>
            <person name="Nomura T."/>
            <person name="Sasaki-Sekimoto Y."/>
            <person name="Seto Y."/>
            <person name="Wang Y."/>
            <person name="Wakatake T."/>
            <person name="Sakakibara H."/>
            <person name="Demura T."/>
            <person name="Yamaguchi S."/>
            <person name="Yoneyama K."/>
            <person name="Manabe R.I."/>
            <person name="Nelson D.C."/>
            <person name="Schulman A.H."/>
            <person name="Timko M.P."/>
            <person name="dePamphilis C.W."/>
            <person name="Choi D."/>
            <person name="Shirasu K."/>
        </authorList>
    </citation>
    <scope>NUCLEOTIDE SEQUENCE [LARGE SCALE GENOMIC DNA]</scope>
    <source>
        <strain evidence="4">cv. UVA1</strain>
    </source>
</reference>
<dbReference type="InterPro" id="IPR015410">
    <property type="entry name" value="DUF1985"/>
</dbReference>
<evidence type="ECO:0000256" key="1">
    <source>
        <dbReference type="SAM" id="MobiDB-lite"/>
    </source>
</evidence>
<feature type="non-terminal residue" evidence="3">
    <location>
        <position position="272"/>
    </location>
</feature>
<feature type="compositionally biased region" description="Basic and acidic residues" evidence="1">
    <location>
        <begin position="233"/>
        <end position="249"/>
    </location>
</feature>
<protein>
    <recommendedName>
        <fullName evidence="2">DUF1985 domain-containing protein</fullName>
    </recommendedName>
</protein>
<dbReference type="PANTHER" id="PTHR48449">
    <property type="entry name" value="DUF1985 DOMAIN-CONTAINING PROTEIN"/>
    <property type="match status" value="1"/>
</dbReference>
<feature type="domain" description="DUF1985" evidence="2">
    <location>
        <begin position="1"/>
        <end position="128"/>
    </location>
</feature>
<keyword evidence="4" id="KW-1185">Reference proteome</keyword>
<feature type="region of interest" description="Disordered" evidence="1">
    <location>
        <begin position="228"/>
        <end position="272"/>
    </location>
</feature>
<dbReference type="EMBL" id="BKCP01008562">
    <property type="protein sequence ID" value="GER49435.1"/>
    <property type="molecule type" value="Genomic_DNA"/>
</dbReference>
<name>A0A5A7QVQ1_STRAF</name>
<evidence type="ECO:0000259" key="2">
    <source>
        <dbReference type="Pfam" id="PF09331"/>
    </source>
</evidence>
<gene>
    <name evidence="3" type="ORF">STAS_26681</name>
</gene>
<feature type="compositionally biased region" description="Acidic residues" evidence="1">
    <location>
        <begin position="258"/>
        <end position="272"/>
    </location>
</feature>
<evidence type="ECO:0000313" key="3">
    <source>
        <dbReference type="EMBL" id="GER49435.1"/>
    </source>
</evidence>
<organism evidence="3 4">
    <name type="scientific">Striga asiatica</name>
    <name type="common">Asiatic witchweed</name>
    <name type="synonym">Buchnera asiatica</name>
    <dbReference type="NCBI Taxonomy" id="4170"/>
    <lineage>
        <taxon>Eukaryota</taxon>
        <taxon>Viridiplantae</taxon>
        <taxon>Streptophyta</taxon>
        <taxon>Embryophyta</taxon>
        <taxon>Tracheophyta</taxon>
        <taxon>Spermatophyta</taxon>
        <taxon>Magnoliopsida</taxon>
        <taxon>eudicotyledons</taxon>
        <taxon>Gunneridae</taxon>
        <taxon>Pentapetalae</taxon>
        <taxon>asterids</taxon>
        <taxon>lamiids</taxon>
        <taxon>Lamiales</taxon>
        <taxon>Orobanchaceae</taxon>
        <taxon>Buchnereae</taxon>
        <taxon>Striga</taxon>
    </lineage>
</organism>
<dbReference type="Proteomes" id="UP000325081">
    <property type="component" value="Unassembled WGS sequence"/>
</dbReference>
<accession>A0A5A7QVQ1</accession>
<comment type="caution">
    <text evidence="3">The sequence shown here is derived from an EMBL/GenBank/DDBJ whole genome shotgun (WGS) entry which is preliminary data.</text>
</comment>
<feature type="non-terminal residue" evidence="3">
    <location>
        <position position="1"/>
    </location>
</feature>
<dbReference type="Pfam" id="PF09331">
    <property type="entry name" value="DUF1985"/>
    <property type="match status" value="1"/>
</dbReference>
<dbReference type="PANTHER" id="PTHR48449:SF1">
    <property type="entry name" value="DUF1985 DOMAIN-CONTAINING PROTEIN"/>
    <property type="match status" value="1"/>
</dbReference>
<dbReference type="AlphaFoldDB" id="A0A5A7QVQ1"/>
<sequence>KDAVWFRFGEKEARFGLQEFSLVTGFKIATDDENAYEVPNNNSSLLQLFKKKKGKIKRSDLLEKFLTLKKKEDAETKYKLGLVIVLEHVVLSSELETLVDERWFNLVEDLEKFNSYPSGNLSYQQTVKLFKRTSFGKGKNPESINYSLHGFPLAIMIWAFEALPDLGREFAQLNTGVQLPRMYCWKMEKQLRALTTFFERAEIQVRRTLEPSSYECESSYFNELGIIVEEEDSGRHDEDEEGTATKDEGEGSASSKGDDDDDDVDDEEEEEE</sequence>
<proteinExistence type="predicted"/>
<dbReference type="OrthoDB" id="1930729at2759"/>